<gene>
    <name evidence="1" type="ORF">J437_LFUL005241</name>
</gene>
<comment type="caution">
    <text evidence="1">The sequence shown here is derived from an EMBL/GenBank/DDBJ whole genome shotgun (WGS) entry which is preliminary data.</text>
</comment>
<name>A0A8K0P6F6_LADFU</name>
<keyword evidence="2" id="KW-1185">Reference proteome</keyword>
<dbReference type="OrthoDB" id="7449659at2759"/>
<reference evidence="1" key="1">
    <citation type="submission" date="2013-04" db="EMBL/GenBank/DDBJ databases">
        <authorList>
            <person name="Qu J."/>
            <person name="Murali S.C."/>
            <person name="Bandaranaike D."/>
            <person name="Bellair M."/>
            <person name="Blankenburg K."/>
            <person name="Chao H."/>
            <person name="Dinh H."/>
            <person name="Doddapaneni H."/>
            <person name="Downs B."/>
            <person name="Dugan-Rocha S."/>
            <person name="Elkadiri S."/>
            <person name="Gnanaolivu R.D."/>
            <person name="Hernandez B."/>
            <person name="Javaid M."/>
            <person name="Jayaseelan J.C."/>
            <person name="Lee S."/>
            <person name="Li M."/>
            <person name="Ming W."/>
            <person name="Munidasa M."/>
            <person name="Muniz J."/>
            <person name="Nguyen L."/>
            <person name="Ongeri F."/>
            <person name="Osuji N."/>
            <person name="Pu L.-L."/>
            <person name="Puazo M."/>
            <person name="Qu C."/>
            <person name="Quiroz J."/>
            <person name="Raj R."/>
            <person name="Weissenberger G."/>
            <person name="Xin Y."/>
            <person name="Zou X."/>
            <person name="Han Y."/>
            <person name="Richards S."/>
            <person name="Worley K."/>
            <person name="Muzny D."/>
            <person name="Gibbs R."/>
        </authorList>
    </citation>
    <scope>NUCLEOTIDE SEQUENCE</scope>
    <source>
        <strain evidence="1">Sampled in the wild</strain>
    </source>
</reference>
<reference evidence="1" key="2">
    <citation type="submission" date="2017-10" db="EMBL/GenBank/DDBJ databases">
        <title>Ladona fulva Genome sequencing and assembly.</title>
        <authorList>
            <person name="Murali S."/>
            <person name="Richards S."/>
            <person name="Bandaranaike D."/>
            <person name="Bellair M."/>
            <person name="Blankenburg K."/>
            <person name="Chao H."/>
            <person name="Dinh H."/>
            <person name="Doddapaneni H."/>
            <person name="Dugan-Rocha S."/>
            <person name="Elkadiri S."/>
            <person name="Gnanaolivu R."/>
            <person name="Hernandez B."/>
            <person name="Skinner E."/>
            <person name="Javaid M."/>
            <person name="Lee S."/>
            <person name="Li M."/>
            <person name="Ming W."/>
            <person name="Munidasa M."/>
            <person name="Muniz J."/>
            <person name="Nguyen L."/>
            <person name="Hughes D."/>
            <person name="Osuji N."/>
            <person name="Pu L.-L."/>
            <person name="Puazo M."/>
            <person name="Qu C."/>
            <person name="Quiroz J."/>
            <person name="Raj R."/>
            <person name="Weissenberger G."/>
            <person name="Xin Y."/>
            <person name="Zou X."/>
            <person name="Han Y."/>
            <person name="Worley K."/>
            <person name="Muzny D."/>
            <person name="Gibbs R."/>
        </authorList>
    </citation>
    <scope>NUCLEOTIDE SEQUENCE</scope>
    <source>
        <strain evidence="1">Sampled in the wild</strain>
    </source>
</reference>
<dbReference type="EMBL" id="KZ308752">
    <property type="protein sequence ID" value="KAG8233913.1"/>
    <property type="molecule type" value="Genomic_DNA"/>
</dbReference>
<organism evidence="1 2">
    <name type="scientific">Ladona fulva</name>
    <name type="common">Scarce chaser dragonfly</name>
    <name type="synonym">Libellula fulva</name>
    <dbReference type="NCBI Taxonomy" id="123851"/>
    <lineage>
        <taxon>Eukaryota</taxon>
        <taxon>Metazoa</taxon>
        <taxon>Ecdysozoa</taxon>
        <taxon>Arthropoda</taxon>
        <taxon>Hexapoda</taxon>
        <taxon>Insecta</taxon>
        <taxon>Pterygota</taxon>
        <taxon>Palaeoptera</taxon>
        <taxon>Odonata</taxon>
        <taxon>Epiprocta</taxon>
        <taxon>Anisoptera</taxon>
        <taxon>Libelluloidea</taxon>
        <taxon>Libellulidae</taxon>
        <taxon>Ladona</taxon>
    </lineage>
</organism>
<sequence>MECKKGNLELYKEYLTCLEWMYLKFGKFCKEISHKLAFQGYLILLPLLLSSQDFGNEVVINTSLVVLAHLLSQLAEIELNWSNSFAVLNQGISDLPPDVLTWPSLLASQSSEPIGIAVLIFSYFYCISSSREEVALPLLAPLIQFIKCLHSQSKAGCIAKELSAPLIKALWFSFAVII</sequence>
<evidence type="ECO:0000313" key="1">
    <source>
        <dbReference type="EMBL" id="KAG8233913.1"/>
    </source>
</evidence>
<evidence type="ECO:0000313" key="2">
    <source>
        <dbReference type="Proteomes" id="UP000792457"/>
    </source>
</evidence>
<protein>
    <submittedName>
        <fullName evidence="1">Uncharacterized protein</fullName>
    </submittedName>
</protein>
<proteinExistence type="predicted"/>
<dbReference type="AlphaFoldDB" id="A0A8K0P6F6"/>
<dbReference type="Proteomes" id="UP000792457">
    <property type="component" value="Unassembled WGS sequence"/>
</dbReference>
<accession>A0A8K0P6F6</accession>